<sequence>VEKIQVPSNCPSCNSILEWVNDLLFCKNKDCSTKSAKKIQHFAKTLYIKGLGPRSIEKLDLSSVVDIYYLDKESASLALNSEKLGSKLITEIENSTKAPANLLLPAFSIPLVGRSAAEKLSAVCRSIFDITAESCKKAGLGPITTHNLMAWLETDFLDYKQDLPHDMLFEQKSASSTQGIVCLSGKLFSYKTKAEATKELENLGYEVKSSVTNDVTILVNETGIETTKTLKALDKGIQIVTNLKDYIGERHGSS</sequence>
<gene>
    <name evidence="1" type="ORF">METZ01_LOCUS68281</name>
</gene>
<dbReference type="EMBL" id="UINC01004586">
    <property type="protein sequence ID" value="SVA15427.1"/>
    <property type="molecule type" value="Genomic_DNA"/>
</dbReference>
<organism evidence="1">
    <name type="scientific">marine metagenome</name>
    <dbReference type="NCBI Taxonomy" id="408172"/>
    <lineage>
        <taxon>unclassified sequences</taxon>
        <taxon>metagenomes</taxon>
        <taxon>ecological metagenomes</taxon>
    </lineage>
</organism>
<dbReference type="Gene3D" id="3.40.50.10190">
    <property type="entry name" value="BRCT domain"/>
    <property type="match status" value="1"/>
</dbReference>
<dbReference type="InterPro" id="IPR010994">
    <property type="entry name" value="RuvA_2-like"/>
</dbReference>
<evidence type="ECO:0000313" key="1">
    <source>
        <dbReference type="EMBL" id="SVA15427.1"/>
    </source>
</evidence>
<name>A0A381TKY9_9ZZZZ</name>
<accession>A0A381TKY9</accession>
<proteinExistence type="predicted"/>
<dbReference type="Gene3D" id="1.10.150.20">
    <property type="entry name" value="5' to 3' exonuclease, C-terminal subdomain"/>
    <property type="match status" value="1"/>
</dbReference>
<protein>
    <recommendedName>
        <fullName evidence="2">BRCT domain-containing protein</fullName>
    </recommendedName>
</protein>
<dbReference type="SUPFAM" id="SSF47781">
    <property type="entry name" value="RuvA domain 2-like"/>
    <property type="match status" value="1"/>
</dbReference>
<feature type="non-terminal residue" evidence="1">
    <location>
        <position position="1"/>
    </location>
</feature>
<evidence type="ECO:0008006" key="2">
    <source>
        <dbReference type="Google" id="ProtNLM"/>
    </source>
</evidence>
<dbReference type="AlphaFoldDB" id="A0A381TKY9"/>
<reference evidence="1" key="1">
    <citation type="submission" date="2018-05" db="EMBL/GenBank/DDBJ databases">
        <authorList>
            <person name="Lanie J.A."/>
            <person name="Ng W.-L."/>
            <person name="Kazmierczak K.M."/>
            <person name="Andrzejewski T.M."/>
            <person name="Davidsen T.M."/>
            <person name="Wayne K.J."/>
            <person name="Tettelin H."/>
            <person name="Glass J.I."/>
            <person name="Rusch D."/>
            <person name="Podicherti R."/>
            <person name="Tsui H.-C.T."/>
            <person name="Winkler M.E."/>
        </authorList>
    </citation>
    <scope>NUCLEOTIDE SEQUENCE</scope>
</reference>
<dbReference type="InterPro" id="IPR036420">
    <property type="entry name" value="BRCT_dom_sf"/>
</dbReference>
<dbReference type="SUPFAM" id="SSF52113">
    <property type="entry name" value="BRCT domain"/>
    <property type="match status" value="1"/>
</dbReference>